<gene>
    <name evidence="3" type="ORF">E8P82_10705</name>
</gene>
<organism evidence="3 4">
    <name type="scientific">Arthrobacter echini</name>
    <dbReference type="NCBI Taxonomy" id="1529066"/>
    <lineage>
        <taxon>Bacteria</taxon>
        <taxon>Bacillati</taxon>
        <taxon>Actinomycetota</taxon>
        <taxon>Actinomycetes</taxon>
        <taxon>Micrococcales</taxon>
        <taxon>Micrococcaceae</taxon>
        <taxon>Arthrobacter</taxon>
    </lineage>
</organism>
<comment type="caution">
    <text evidence="3">The sequence shown here is derived from an EMBL/GenBank/DDBJ whole genome shotgun (WGS) entry which is preliminary data.</text>
</comment>
<accession>A0A4S5E2X1</accession>
<feature type="transmembrane region" description="Helical" evidence="2">
    <location>
        <begin position="30"/>
        <end position="52"/>
    </location>
</feature>
<reference evidence="3 4" key="1">
    <citation type="submission" date="2019-04" db="EMBL/GenBank/DDBJ databases">
        <authorList>
            <person name="Liu Q."/>
            <person name="Xin Y.-H."/>
        </authorList>
    </citation>
    <scope>NUCLEOTIDE SEQUENCE [LARGE SCALE GENOMIC DNA]</scope>
    <source>
        <strain evidence="3 4">AM23</strain>
    </source>
</reference>
<protein>
    <submittedName>
        <fullName evidence="3">Uncharacterized protein</fullName>
    </submittedName>
</protein>
<feature type="region of interest" description="Disordered" evidence="1">
    <location>
        <begin position="162"/>
        <end position="183"/>
    </location>
</feature>
<dbReference type="RefSeq" id="WP_136454797.1">
    <property type="nucleotide sequence ID" value="NZ_SSWH01000009.1"/>
</dbReference>
<evidence type="ECO:0000313" key="3">
    <source>
        <dbReference type="EMBL" id="THJ65754.1"/>
    </source>
</evidence>
<proteinExistence type="predicted"/>
<dbReference type="AlphaFoldDB" id="A0A4S5E2X1"/>
<evidence type="ECO:0000256" key="1">
    <source>
        <dbReference type="SAM" id="MobiDB-lite"/>
    </source>
</evidence>
<keyword evidence="4" id="KW-1185">Reference proteome</keyword>
<dbReference type="OrthoDB" id="4479226at2"/>
<dbReference type="Proteomes" id="UP000305233">
    <property type="component" value="Unassembled WGS sequence"/>
</dbReference>
<sequence length="229" mass="25285">MMNDRTATMAGWSIAVPEGLTSASTDSSTWWVVIVVGAILLTAVAVVAFGLISRRHRKEPLTVPTKEMSPLPKRKGNLAANSEWWTRTQWALEATLSGNEKLNVYGLRMLRALAKSEAADSKEKEVLDAVWQASSTRMQGDAIIQILDEAIKLKILPEVQENPRGSADAEAAGTPRRRYSPDRRDQVLSTLRLEILTAGLKVTLDQELGRKTSRKVKLLSELEVPSVVR</sequence>
<evidence type="ECO:0000313" key="4">
    <source>
        <dbReference type="Proteomes" id="UP000305233"/>
    </source>
</evidence>
<keyword evidence="2" id="KW-1133">Transmembrane helix</keyword>
<name>A0A4S5E2X1_9MICC</name>
<evidence type="ECO:0000256" key="2">
    <source>
        <dbReference type="SAM" id="Phobius"/>
    </source>
</evidence>
<keyword evidence="2" id="KW-0812">Transmembrane</keyword>
<dbReference type="EMBL" id="SSWH01000009">
    <property type="protein sequence ID" value="THJ65754.1"/>
    <property type="molecule type" value="Genomic_DNA"/>
</dbReference>
<keyword evidence="2" id="KW-0472">Membrane</keyword>